<evidence type="ECO:0000313" key="3">
    <source>
        <dbReference type="Proteomes" id="UP000265798"/>
    </source>
</evidence>
<dbReference type="Pfam" id="PF13683">
    <property type="entry name" value="rve_3"/>
    <property type="match status" value="1"/>
</dbReference>
<dbReference type="EMBL" id="QHCT01000007">
    <property type="protein sequence ID" value="RHX85739.1"/>
    <property type="molecule type" value="Genomic_DNA"/>
</dbReference>
<dbReference type="Proteomes" id="UP000265798">
    <property type="component" value="Unassembled WGS sequence"/>
</dbReference>
<dbReference type="Gene3D" id="3.90.1720.10">
    <property type="entry name" value="endopeptidase domain like (from Nostoc punctiforme)"/>
    <property type="match status" value="1"/>
</dbReference>
<dbReference type="Pfam" id="PF05708">
    <property type="entry name" value="Peptidase_C92"/>
    <property type="match status" value="1"/>
</dbReference>
<accession>A0A396YR89</accession>
<dbReference type="InterPro" id="IPR038765">
    <property type="entry name" value="Papain-like_cys_pep_sf"/>
</dbReference>
<feature type="domain" description="Integrase catalytic" evidence="1">
    <location>
        <begin position="10"/>
        <end position="62"/>
    </location>
</feature>
<dbReference type="InterPro" id="IPR024453">
    <property type="entry name" value="Peptidase_C92"/>
</dbReference>
<organism evidence="2 3">
    <name type="scientific">Leptospira stimsonii</name>
    <dbReference type="NCBI Taxonomy" id="2202203"/>
    <lineage>
        <taxon>Bacteria</taxon>
        <taxon>Pseudomonadati</taxon>
        <taxon>Spirochaetota</taxon>
        <taxon>Spirochaetia</taxon>
        <taxon>Leptospirales</taxon>
        <taxon>Leptospiraceae</taxon>
        <taxon>Leptospira</taxon>
    </lineage>
</organism>
<dbReference type="InterPro" id="IPR001584">
    <property type="entry name" value="Integrase_cat-core"/>
</dbReference>
<comment type="caution">
    <text evidence="2">The sequence shown here is derived from an EMBL/GenBank/DDBJ whole genome shotgun (WGS) entry which is preliminary data.</text>
</comment>
<evidence type="ECO:0000313" key="2">
    <source>
        <dbReference type="EMBL" id="RHX85739.1"/>
    </source>
</evidence>
<protein>
    <recommendedName>
        <fullName evidence="1">Integrase catalytic domain-containing protein</fullName>
    </recommendedName>
</protein>
<sequence>MSYSCLYSGENGVAEAFVKTFKRDYAYVNHLNHAEEVMLKIHNWIDDYNSFAPHKGLKMMSPKEIVEKGLHRLYDFLEVTIKSIERKNANVLNLKLGEMATKENLTGMRHHLKIVFGIPFILISLQLNGDSFKDRLKEGDLIFQETLSEQGKAIKIATKSRYTHVGIVFKYKGKLKVLEAVEPVRITEIDTFISRGKNKHFVIKRLANSEMILNEEKIKLMKSIGDQYLGKHYDIYFNWSDEKIYCTELAWKIYKKALNIELTEDKRLKDFDLNNSTVEYLMKKRYGKNIPLNDFVVSPADMFSSKKLETIAEMN</sequence>
<dbReference type="GO" id="GO:0015074">
    <property type="term" value="P:DNA integration"/>
    <property type="evidence" value="ECO:0007669"/>
    <property type="project" value="InterPro"/>
</dbReference>
<dbReference type="AlphaFoldDB" id="A0A396YR89"/>
<evidence type="ECO:0000259" key="1">
    <source>
        <dbReference type="Pfam" id="PF13683"/>
    </source>
</evidence>
<reference evidence="3" key="1">
    <citation type="submission" date="2018-05" db="EMBL/GenBank/DDBJ databases">
        <title>Leptospira yasudae sp. nov. and Leptospira stimsonii sp. nov., two pathogenic species of the genus Leptospira isolated from environmental sources.</title>
        <authorList>
            <person name="Casanovas-Massana A."/>
            <person name="Hamond C."/>
            <person name="Santos L.A."/>
            <person name="Hacker K.P."/>
            <person name="Balassiano I."/>
            <person name="Medeiros M.A."/>
            <person name="Reis M.G."/>
            <person name="Ko A.I."/>
            <person name="Wunder E.A."/>
        </authorList>
    </citation>
    <scope>NUCLEOTIDE SEQUENCE [LARGE SCALE GENOMIC DNA]</scope>
    <source>
        <strain evidence="3">Yale</strain>
    </source>
</reference>
<dbReference type="SUPFAM" id="SSF53098">
    <property type="entry name" value="Ribonuclease H-like"/>
    <property type="match status" value="1"/>
</dbReference>
<proteinExistence type="predicted"/>
<name>A0A396YR89_9LEPT</name>
<dbReference type="NCBIfam" id="NF007458">
    <property type="entry name" value="PRK10030.1"/>
    <property type="match status" value="1"/>
</dbReference>
<dbReference type="InterPro" id="IPR012337">
    <property type="entry name" value="RNaseH-like_sf"/>
</dbReference>
<dbReference type="SUPFAM" id="SSF54001">
    <property type="entry name" value="Cysteine proteinases"/>
    <property type="match status" value="1"/>
</dbReference>
<gene>
    <name evidence="2" type="ORF">DLM75_19625</name>
</gene>